<evidence type="ECO:0000259" key="2">
    <source>
        <dbReference type="PROSITE" id="PS51186"/>
    </source>
</evidence>
<dbReference type="Proteomes" id="UP000191500">
    <property type="component" value="Unassembled WGS sequence"/>
</dbReference>
<evidence type="ECO:0000313" key="4">
    <source>
        <dbReference type="Proteomes" id="UP000191500"/>
    </source>
</evidence>
<protein>
    <recommendedName>
        <fullName evidence="2">N-acetyltransferase domain-containing protein</fullName>
    </recommendedName>
</protein>
<comment type="caution">
    <text evidence="3">The sequence shown here is derived from an EMBL/GenBank/DDBJ whole genome shotgun (WGS) entry which is preliminary data.</text>
</comment>
<dbReference type="InterPro" id="IPR000182">
    <property type="entry name" value="GNAT_dom"/>
</dbReference>
<dbReference type="Pfam" id="PF00583">
    <property type="entry name" value="Acetyltransf_1"/>
    <property type="match status" value="1"/>
</dbReference>
<feature type="domain" description="N-acetyltransferase" evidence="2">
    <location>
        <begin position="45"/>
        <end position="204"/>
    </location>
</feature>
<dbReference type="AlphaFoldDB" id="A0A1V6V6A5"/>
<dbReference type="PANTHER" id="PTHR43415">
    <property type="entry name" value="SPERMIDINE N(1)-ACETYLTRANSFERASE"/>
    <property type="match status" value="1"/>
</dbReference>
<accession>A0A1V6V6A5</accession>
<dbReference type="InterPro" id="IPR016181">
    <property type="entry name" value="Acyl_CoA_acyltransferase"/>
</dbReference>
<evidence type="ECO:0000313" key="3">
    <source>
        <dbReference type="EMBL" id="OQE46202.1"/>
    </source>
</evidence>
<dbReference type="PANTHER" id="PTHR43415:SF3">
    <property type="entry name" value="GNAT-FAMILY ACETYLTRANSFERASE"/>
    <property type="match status" value="1"/>
</dbReference>
<dbReference type="PROSITE" id="PS51186">
    <property type="entry name" value="GNAT"/>
    <property type="match status" value="1"/>
</dbReference>
<name>A0A1V6V6A5_9EURO</name>
<proteinExistence type="predicted"/>
<dbReference type="GO" id="GO:0016747">
    <property type="term" value="F:acyltransferase activity, transferring groups other than amino-acyl groups"/>
    <property type="evidence" value="ECO:0007669"/>
    <property type="project" value="InterPro"/>
</dbReference>
<sequence>MASTQPLGQLHKSSRLVYRAAENSEEDIAFFQDRIINDETIQILSTGRLPRPSHKKSAEEFIKNIQESLLGVIICLPPNSPVEEEASSTENGGKLQSTQNTKPVPIGHISLFSLTGSGYAHHRNAMIGISLIDGFRGKGYGGEAIDWALDWGFQHAGLHRITIGGFSYNPNALKLYRKLGFVDEGREREALYHCRAWHDIVNLSMLEHEWEALRGIAPAQSDTLSEASDTLSEASIR</sequence>
<organism evidence="3 4">
    <name type="scientific">Penicillium coprophilum</name>
    <dbReference type="NCBI Taxonomy" id="36646"/>
    <lineage>
        <taxon>Eukaryota</taxon>
        <taxon>Fungi</taxon>
        <taxon>Dikarya</taxon>
        <taxon>Ascomycota</taxon>
        <taxon>Pezizomycotina</taxon>
        <taxon>Eurotiomycetes</taxon>
        <taxon>Eurotiomycetidae</taxon>
        <taxon>Eurotiales</taxon>
        <taxon>Aspergillaceae</taxon>
        <taxon>Penicillium</taxon>
    </lineage>
</organism>
<feature type="compositionally biased region" description="Polar residues" evidence="1">
    <location>
        <begin position="88"/>
        <end position="101"/>
    </location>
</feature>
<dbReference type="SUPFAM" id="SSF55729">
    <property type="entry name" value="Acyl-CoA N-acyltransferases (Nat)"/>
    <property type="match status" value="1"/>
</dbReference>
<keyword evidence="4" id="KW-1185">Reference proteome</keyword>
<dbReference type="EMBL" id="MDDG01000001">
    <property type="protein sequence ID" value="OQE46202.1"/>
    <property type="molecule type" value="Genomic_DNA"/>
</dbReference>
<feature type="region of interest" description="Disordered" evidence="1">
    <location>
        <begin position="81"/>
        <end position="101"/>
    </location>
</feature>
<evidence type="ECO:0000256" key="1">
    <source>
        <dbReference type="SAM" id="MobiDB-lite"/>
    </source>
</evidence>
<gene>
    <name evidence="3" type="ORF">PENCOP_c001G06874</name>
</gene>
<reference evidence="4" key="1">
    <citation type="journal article" date="2017" name="Nat. Microbiol.">
        <title>Global analysis of biosynthetic gene clusters reveals vast potential of secondary metabolite production in Penicillium species.</title>
        <authorList>
            <person name="Nielsen J.C."/>
            <person name="Grijseels S."/>
            <person name="Prigent S."/>
            <person name="Ji B."/>
            <person name="Dainat J."/>
            <person name="Nielsen K.F."/>
            <person name="Frisvad J.C."/>
            <person name="Workman M."/>
            <person name="Nielsen J."/>
        </authorList>
    </citation>
    <scope>NUCLEOTIDE SEQUENCE [LARGE SCALE GENOMIC DNA]</scope>
    <source>
        <strain evidence="4">IBT 31321</strain>
    </source>
</reference>
<dbReference type="Gene3D" id="3.40.630.30">
    <property type="match status" value="1"/>
</dbReference>